<dbReference type="Gene3D" id="2.130.10.10">
    <property type="entry name" value="YVTN repeat-like/Quinoprotein amine dehydrogenase"/>
    <property type="match status" value="3"/>
</dbReference>
<dbReference type="InterPro" id="IPR022113">
    <property type="entry name" value="TMEM131L_N"/>
</dbReference>
<organism evidence="6 7">
    <name type="scientific">Granulicella rosea</name>
    <dbReference type="NCBI Taxonomy" id="474952"/>
    <lineage>
        <taxon>Bacteria</taxon>
        <taxon>Pseudomonadati</taxon>
        <taxon>Acidobacteriota</taxon>
        <taxon>Terriglobia</taxon>
        <taxon>Terriglobales</taxon>
        <taxon>Acidobacteriaceae</taxon>
        <taxon>Granulicella</taxon>
    </lineage>
</organism>
<dbReference type="Gene3D" id="2.60.40.10">
    <property type="entry name" value="Immunoglobulins"/>
    <property type="match status" value="4"/>
</dbReference>
<dbReference type="InterPro" id="IPR031549">
    <property type="entry name" value="ASH"/>
</dbReference>
<evidence type="ECO:0000256" key="1">
    <source>
        <dbReference type="ARBA" id="ARBA00004496"/>
    </source>
</evidence>
<dbReference type="Proteomes" id="UP000198356">
    <property type="component" value="Unassembled WGS sequence"/>
</dbReference>
<feature type="chain" id="PRO_5012647304" evidence="3">
    <location>
        <begin position="31"/>
        <end position="1478"/>
    </location>
</feature>
<dbReference type="OrthoDB" id="9757947at2"/>
<evidence type="ECO:0000259" key="5">
    <source>
        <dbReference type="Pfam" id="PF15780"/>
    </source>
</evidence>
<dbReference type="Pfam" id="PF15780">
    <property type="entry name" value="ASH"/>
    <property type="match status" value="1"/>
</dbReference>
<reference evidence="6 7" key="1">
    <citation type="submission" date="2017-06" db="EMBL/GenBank/DDBJ databases">
        <authorList>
            <person name="Kim H.J."/>
            <person name="Triplett B.A."/>
        </authorList>
    </citation>
    <scope>NUCLEOTIDE SEQUENCE [LARGE SCALE GENOMIC DNA]</scope>
    <source>
        <strain evidence="6 7">DSM 18704</strain>
    </source>
</reference>
<feature type="domain" description="Transmembrane protein 131-like N-terminal" evidence="4">
    <location>
        <begin position="908"/>
        <end position="990"/>
    </location>
</feature>
<accession>A0A239DH90</accession>
<evidence type="ECO:0000256" key="2">
    <source>
        <dbReference type="ARBA" id="ARBA00022490"/>
    </source>
</evidence>
<dbReference type="RefSeq" id="WP_089406763.1">
    <property type="nucleotide sequence ID" value="NZ_FZOU01000001.1"/>
</dbReference>
<dbReference type="SUPFAM" id="SSF110296">
    <property type="entry name" value="Oligoxyloglucan reducing end-specific cellobiohydrolase"/>
    <property type="match status" value="1"/>
</dbReference>
<comment type="subcellular location">
    <subcellularLocation>
        <location evidence="1">Cytoplasm</location>
    </subcellularLocation>
</comment>
<dbReference type="NCBIfam" id="NF012200">
    <property type="entry name" value="choice_anch_D"/>
    <property type="match status" value="4"/>
</dbReference>
<name>A0A239DH90_9BACT</name>
<dbReference type="InterPro" id="IPR015943">
    <property type="entry name" value="WD40/YVTN_repeat-like_dom_sf"/>
</dbReference>
<gene>
    <name evidence="6" type="ORF">SAMN05421770_101471</name>
</gene>
<evidence type="ECO:0000259" key="4">
    <source>
        <dbReference type="Pfam" id="PF12371"/>
    </source>
</evidence>
<dbReference type="EMBL" id="FZOU01000001">
    <property type="protein sequence ID" value="SNS31770.1"/>
    <property type="molecule type" value="Genomic_DNA"/>
</dbReference>
<dbReference type="Pfam" id="PF12371">
    <property type="entry name" value="TMEM131_like_N"/>
    <property type="match status" value="1"/>
</dbReference>
<keyword evidence="6" id="KW-0472">Membrane</keyword>
<feature type="domain" description="Abnormal spindle-like microcephaly-associated protein ASH" evidence="5">
    <location>
        <begin position="1221"/>
        <end position="1307"/>
    </location>
</feature>
<proteinExistence type="predicted"/>
<protein>
    <submittedName>
        <fullName evidence="6">Transmembrane protein 131-like</fullName>
    </submittedName>
</protein>
<keyword evidence="6" id="KW-0812">Transmembrane</keyword>
<keyword evidence="3" id="KW-0732">Signal</keyword>
<feature type="signal peptide" evidence="3">
    <location>
        <begin position="1"/>
        <end position="30"/>
    </location>
</feature>
<evidence type="ECO:0000256" key="3">
    <source>
        <dbReference type="SAM" id="SignalP"/>
    </source>
</evidence>
<sequence>MSQISRPSSILRRRAFGCLLALLCVCKAHAQQPDQRQRTSRFLHGRANPAQALQAARREHLAMAAQPRAASLTAAWTSVGPAQVATASYGSVTGRVTSVAIDPADATGNTVYLGTTGGGVWKSTNAAGPAASIVFTPLTDVLPVFSANAGASAIPSLSIGALGIANGVLLAGTGDPNDATDSYYGGGLLRSVDGGVTWTLIQGSHDGVAGNHSFVGLSFAGFAFSSATPSLVVAALSQAAEGDIVNAADLTNSVKGLYYSSDAGVTWQMATVEDGSQIVQTPQLAGQNQGGNAATAVVWNPLRQRFYAAIRYHGFYESVDGATWTRLAHQPGAGLTLAACPTNAGGLGSSSCPLFRAALAVQPVTGDTFALSVDNTNKDQGLWQDVCAATGAACATSPIQFATQLPSAALEQGSGSTVIAQADYDLTLAAIPSASDTLLFTGTIDLFRCSIAAGCVQRNTTNALNGCAAPAKVAPAQHAVAGLASGLVYLANDGGLWRSTDGVGQLQAPCSADDANHFQNLNGGLGSLAEVVSFAQNPVDPTLLLAGLGANGTAASTATVWPQLAVGEGGAVAIDPANPSLWYLSTAAGVSIGRCAKGSACAASDFTGLPAIGATQTANDLSEIDAPWLLDPALTSSVLIGTCRAWRGAATGAGWSSLDLLGAPFGAPAATACASSSPVVRSLAAGGPVSSATAIQNAGSQVLYAGLAGTDDGGNTSFGGHLFATFAGGTATSSTVWTDLAKSTVTNDAADAGVFNPGGFDISSVTVDAHDPSGQTVYATVMGFAGNGVSAPHLYRSTDGGAHWLNISSNLPNAPANAVVVDPNDANTLYVALDTGLYVTSAVTSCASANCWSIYGTGLPNAPVVGLAAAVAMPTGDGRTGELRAATYGRGIWQIPLVTAISPAAPAMTLSPTALTFATEPVGTASAAQTVTVTNSGNAALTVSSVTTTGDFNQTNTCLAAPIGAGASCTVQVVFLPSATGARSGVLTVYGNVAGGQATASLNGIGKTPAAVVLTPVALSFPSAIVGARSAVQNIAISNTGGVASAIASIAISGDFVITANTCGATLAAGTGCTVSIVFAPSASGVRTGTLTVVDDVGTQTASLTGTGTAPATDALAPLSLSFAPQVLNTASAAQQVTLTNSGDVALTLIAASIASGDFTAVNGCGASLNAHSTCVIAVSFVPKSVGAQTGVLTVADQFRSQSVALSGAGLAPAGVSLSPVSGLTFANTPVGQTSAVQTVTLTNNGGVALAISGVAVTGDFVSSASTCGSSLAAGAACALQVAFSPTVAGPRTGTLTFTDSAASSPQSLALAGIGIDFSLTPNGPTTATLVSGATASYGLLLSSAAGVPGTVAFTCTGAPAHAACAVSPAAPSLGGTTTITVNVGTGLAKASPAPLPWGRRAVWLALLLPLALLPRRRRRFAALCLLLALAGCGDARKIPATSLPSGSTPTPSGTYNLVVSGSGGGVTKMVGLTLVVQ</sequence>
<keyword evidence="7" id="KW-1185">Reference proteome</keyword>
<dbReference type="InterPro" id="IPR013783">
    <property type="entry name" value="Ig-like_fold"/>
</dbReference>
<evidence type="ECO:0000313" key="7">
    <source>
        <dbReference type="Proteomes" id="UP000198356"/>
    </source>
</evidence>
<keyword evidence="2" id="KW-0963">Cytoplasm</keyword>
<evidence type="ECO:0000313" key="6">
    <source>
        <dbReference type="EMBL" id="SNS31770.1"/>
    </source>
</evidence>